<comment type="caution">
    <text evidence="1">The sequence shown here is derived from an EMBL/GenBank/DDBJ whole genome shotgun (WGS) entry which is preliminary data.</text>
</comment>
<accession>A0A937RN33</accession>
<dbReference type="Proteomes" id="UP000604475">
    <property type="component" value="Unassembled WGS sequence"/>
</dbReference>
<gene>
    <name evidence="1" type="ORF">I7412_39365</name>
</gene>
<name>A0A937RN33_9ACTN</name>
<organism evidence="1 2">
    <name type="scientific">Frankia nepalensis</name>
    <dbReference type="NCBI Taxonomy" id="1836974"/>
    <lineage>
        <taxon>Bacteria</taxon>
        <taxon>Bacillati</taxon>
        <taxon>Actinomycetota</taxon>
        <taxon>Actinomycetes</taxon>
        <taxon>Frankiales</taxon>
        <taxon>Frankiaceae</taxon>
        <taxon>Frankia</taxon>
    </lineage>
</organism>
<evidence type="ECO:0000313" key="1">
    <source>
        <dbReference type="EMBL" id="MBL7633112.1"/>
    </source>
</evidence>
<dbReference type="EMBL" id="JAEACQ010000372">
    <property type="protein sequence ID" value="MBL7633112.1"/>
    <property type="molecule type" value="Genomic_DNA"/>
</dbReference>
<dbReference type="AlphaFoldDB" id="A0A937RN33"/>
<keyword evidence="2" id="KW-1185">Reference proteome</keyword>
<evidence type="ECO:0000313" key="2">
    <source>
        <dbReference type="Proteomes" id="UP000604475"/>
    </source>
</evidence>
<reference evidence="1" key="1">
    <citation type="submission" date="2020-12" db="EMBL/GenBank/DDBJ databases">
        <title>Genomic characterization of non-nitrogen-fixing Frankia strains.</title>
        <authorList>
            <person name="Carlos-Shanley C."/>
            <person name="Guerra T."/>
            <person name="Hahn D."/>
        </authorList>
    </citation>
    <scope>NUCLEOTIDE SEQUENCE</scope>
    <source>
        <strain evidence="1">CN6</strain>
    </source>
</reference>
<proteinExistence type="predicted"/>
<sequence length="219" mass="23007">MLGWLASGRNILGCVGALGGVALGVVGVVPEPWWPLGVAALYGAGALALPRRGSPGAAEPDDQDDRADVARLRAGVEAQRGRLIGRAPTGVQRAAGQLAEALDELFDRPGLLRRGAPETFVIERLVDDYLPTALDAYLSLPRTFAGTHQLPDGRTPRQVLLDQLALLEQVVRETTEDASRAETDRLLAHGRFLADRFGPHALDLSGAAGTDAGSAPEGP</sequence>
<protein>
    <submittedName>
        <fullName evidence="1">Uncharacterized protein</fullName>
    </submittedName>
</protein>